<feature type="transmembrane region" description="Helical" evidence="1">
    <location>
        <begin position="74"/>
        <end position="95"/>
    </location>
</feature>
<protein>
    <submittedName>
        <fullName evidence="2">Uncharacterized protein</fullName>
    </submittedName>
</protein>
<dbReference type="Proteomes" id="UP000183413">
    <property type="component" value="Unassembled WGS sequence"/>
</dbReference>
<evidence type="ECO:0000313" key="2">
    <source>
        <dbReference type="EMBL" id="SFQ21077.1"/>
    </source>
</evidence>
<reference evidence="2 3" key="1">
    <citation type="submission" date="2016-10" db="EMBL/GenBank/DDBJ databases">
        <authorList>
            <person name="de Groot N.N."/>
        </authorList>
    </citation>
    <scope>NUCLEOTIDE SEQUENCE [LARGE SCALE GENOMIC DNA]</scope>
    <source>
        <strain evidence="2 3">DSM 43067</strain>
    </source>
</reference>
<evidence type="ECO:0000313" key="3">
    <source>
        <dbReference type="Proteomes" id="UP000183413"/>
    </source>
</evidence>
<dbReference type="AlphaFoldDB" id="A0A1I5WNC6"/>
<name>A0A1I5WNC6_9ACTN</name>
<dbReference type="STRING" id="1993.SAMN04489713_12445"/>
<sequence length="215" mass="23468">MAIKRPSRERRRALGRRALGRMGQAQWIVAGPLVAVVLFFVVALTVYPPLYVLFGTSVPGLVDEKGPLSAGDKFKALGIWIPWILILGFAVWAFVRQRVMRPYLAVDADGVWPVFGGRIRDGLGWQEIAAIHVVAENAPTTVPAVEASPPFVEIFPTRAIDDSGSATPLAAMVVMAQPPVPRLRGKRYVIELAVPPDELGRAIDRFGAGKRLVLR</sequence>
<gene>
    <name evidence="2" type="ORF">SAMN04489713_12445</name>
</gene>
<keyword evidence="1" id="KW-1133">Transmembrane helix</keyword>
<proteinExistence type="predicted"/>
<keyword evidence="3" id="KW-1185">Reference proteome</keyword>
<feature type="transmembrane region" description="Helical" evidence="1">
    <location>
        <begin position="27"/>
        <end position="54"/>
    </location>
</feature>
<keyword evidence="1" id="KW-0812">Transmembrane</keyword>
<dbReference type="InParanoid" id="A0A1I5WNC6"/>
<keyword evidence="1" id="KW-0472">Membrane</keyword>
<organism evidence="2 3">
    <name type="scientific">Actinomadura madurae</name>
    <dbReference type="NCBI Taxonomy" id="1993"/>
    <lineage>
        <taxon>Bacteria</taxon>
        <taxon>Bacillati</taxon>
        <taxon>Actinomycetota</taxon>
        <taxon>Actinomycetes</taxon>
        <taxon>Streptosporangiales</taxon>
        <taxon>Thermomonosporaceae</taxon>
        <taxon>Actinomadura</taxon>
    </lineage>
</organism>
<evidence type="ECO:0000256" key="1">
    <source>
        <dbReference type="SAM" id="Phobius"/>
    </source>
</evidence>
<accession>A0A1I5WNC6</accession>
<dbReference type="EMBL" id="FOVH01000024">
    <property type="protein sequence ID" value="SFQ21077.1"/>
    <property type="molecule type" value="Genomic_DNA"/>
</dbReference>